<accession>S5DJ02</accession>
<gene>
    <name evidence="8" type="primary">tilS</name>
</gene>
<comment type="domain">
    <text evidence="8">The N-terminal region contains the highly conserved SGGXDS motif, predicted to be a P-loop motif involved in ATP binding.</text>
</comment>
<dbReference type="AlphaFoldDB" id="S5DJ02"/>
<dbReference type="CDD" id="cd01992">
    <property type="entry name" value="TilS_N"/>
    <property type="match status" value="1"/>
</dbReference>
<protein>
    <recommendedName>
        <fullName evidence="8">tRNA(Ile)-lysidine synthase</fullName>
        <ecNumber evidence="8">6.3.4.19</ecNumber>
    </recommendedName>
    <alternativeName>
        <fullName evidence="8">tRNA(Ile)-2-lysyl-cytidine synthase</fullName>
    </alternativeName>
    <alternativeName>
        <fullName evidence="8">tRNA(Ile)-lysidine synthetase</fullName>
    </alternativeName>
</protein>
<evidence type="ECO:0000256" key="8">
    <source>
        <dbReference type="HAMAP-Rule" id="MF_01161"/>
    </source>
</evidence>
<dbReference type="GO" id="GO:0005524">
    <property type="term" value="F:ATP binding"/>
    <property type="evidence" value="ECO:0007669"/>
    <property type="project" value="UniProtKB-UniRule"/>
</dbReference>
<evidence type="ECO:0000256" key="1">
    <source>
        <dbReference type="ARBA" id="ARBA00004496"/>
    </source>
</evidence>
<dbReference type="HAMAP" id="MF_01161">
    <property type="entry name" value="tRNA_Ile_lys_synt"/>
    <property type="match status" value="1"/>
</dbReference>
<dbReference type="NCBIfam" id="TIGR02432">
    <property type="entry name" value="lysidine_TilS_N"/>
    <property type="match status" value="1"/>
</dbReference>
<evidence type="ECO:0000259" key="10">
    <source>
        <dbReference type="Pfam" id="PF11734"/>
    </source>
</evidence>
<dbReference type="InterPro" id="IPR012796">
    <property type="entry name" value="Lysidine-tRNA-synth_C"/>
</dbReference>
<evidence type="ECO:0000256" key="4">
    <source>
        <dbReference type="ARBA" id="ARBA00022694"/>
    </source>
</evidence>
<evidence type="ECO:0000259" key="9">
    <source>
        <dbReference type="Pfam" id="PF01171"/>
    </source>
</evidence>
<keyword evidence="3 8" id="KW-0436">Ligase</keyword>
<dbReference type="Pfam" id="PF01171">
    <property type="entry name" value="ATP_bind_3"/>
    <property type="match status" value="1"/>
</dbReference>
<comment type="function">
    <text evidence="8">Ligates lysine onto the cytidine present at position 34 of the AUA codon-specific tRNA(Ile) that contains the anticodon CAU, in an ATP-dependent manner. Cytidine is converted to lysidine, thus changing the amino acid specificity of the tRNA from methionine to isoleucine.</text>
</comment>
<dbReference type="GO" id="GO:0032267">
    <property type="term" value="F:tRNA(Ile)-lysidine synthase activity"/>
    <property type="evidence" value="ECO:0007669"/>
    <property type="project" value="UniProtKB-EC"/>
</dbReference>
<evidence type="ECO:0000256" key="3">
    <source>
        <dbReference type="ARBA" id="ARBA00022598"/>
    </source>
</evidence>
<dbReference type="EMBL" id="KC811111">
    <property type="protein sequence ID" value="AGQ18751.1"/>
    <property type="molecule type" value="Genomic_DNA"/>
</dbReference>
<evidence type="ECO:0000256" key="5">
    <source>
        <dbReference type="ARBA" id="ARBA00022741"/>
    </source>
</evidence>
<dbReference type="EC" id="6.3.4.19" evidence="8"/>
<keyword evidence="5 8" id="KW-0547">Nucleotide-binding</keyword>
<dbReference type="Gene3D" id="3.40.50.620">
    <property type="entry name" value="HUPs"/>
    <property type="match status" value="1"/>
</dbReference>
<feature type="binding site" evidence="8">
    <location>
        <begin position="23"/>
        <end position="28"/>
    </location>
    <ligand>
        <name>ATP</name>
        <dbReference type="ChEBI" id="CHEBI:30616"/>
    </ligand>
</feature>
<evidence type="ECO:0000256" key="6">
    <source>
        <dbReference type="ARBA" id="ARBA00022840"/>
    </source>
</evidence>
<sequence length="421" mass="48622">MTEIRDIITNLIQPSQRYVVALSGGVDSSVLLHSVRKFTPNVRSLFINHNQQDSNSLQKSAEKFAEIMNVEHTNLETELELGASETKMREARYQLLFNNLKSDEILLLGHHHDDKIETFLMNLFRGTRLKGLLSIKQKSQNIMRPFIDIKKASIIEYANQNDIRFAEDMTNKDNSVLRNWLRNELIPDVEKKFKGDLNSKIENLISEIEELTKNQKKLTPYIKHAKGYLEIPISLINKNDSTTYYLASVVSQLIGQEGLQTSDLEKIFVSKEGSGQISFFQNWNVSRQSGLLIFINKNMWNTSDQLLATRGYFNFTTDKSTNLLSNWSYSLPSYLQKQIYFSEISDGDLFKTDFNTQKVSELFRSHGVNKSLREVWPVLKLKDTILWIPGIRKSSEGKWLETQKDKFIISASVEKDKVENF</sequence>
<keyword evidence="2 8" id="KW-0963">Cytoplasm</keyword>
<feature type="domain" description="tRNA(Ile)-lysidine/2-thiocytidine synthase N-terminal" evidence="9">
    <location>
        <begin position="18"/>
        <end position="184"/>
    </location>
</feature>
<dbReference type="InterPro" id="IPR011063">
    <property type="entry name" value="TilS/TtcA_N"/>
</dbReference>
<dbReference type="GO" id="GO:0006400">
    <property type="term" value="P:tRNA modification"/>
    <property type="evidence" value="ECO:0007669"/>
    <property type="project" value="UniProtKB-UniRule"/>
</dbReference>
<evidence type="ECO:0000256" key="7">
    <source>
        <dbReference type="ARBA" id="ARBA00048539"/>
    </source>
</evidence>
<comment type="similarity">
    <text evidence="8">Belongs to the tRNA(Ile)-lysidine synthase family.</text>
</comment>
<proteinExistence type="inferred from homology"/>
<dbReference type="InterPro" id="IPR014729">
    <property type="entry name" value="Rossmann-like_a/b/a_fold"/>
</dbReference>
<dbReference type="InterPro" id="IPR012795">
    <property type="entry name" value="tRNA_Ile_lys_synt_N"/>
</dbReference>
<reference evidence="11" key="1">
    <citation type="journal article" date="2013" name="Sci. Rep.">
        <title>Metagenomics uncovers a new group of low GC and ultra-small marine Actinobacteria.</title>
        <authorList>
            <person name="Ghai R."/>
            <person name="Mizuno C.M."/>
            <person name="Picazo A."/>
            <person name="Camacho A."/>
            <person name="Rodriguez-Valera F."/>
        </authorList>
    </citation>
    <scope>NUCLEOTIDE SEQUENCE</scope>
</reference>
<keyword evidence="4 8" id="KW-0819">tRNA processing</keyword>
<evidence type="ECO:0000256" key="2">
    <source>
        <dbReference type="ARBA" id="ARBA00022490"/>
    </source>
</evidence>
<dbReference type="GO" id="GO:0005737">
    <property type="term" value="C:cytoplasm"/>
    <property type="evidence" value="ECO:0007669"/>
    <property type="project" value="UniProtKB-SubCell"/>
</dbReference>
<organism evidence="11">
    <name type="scientific">Candidatus Actinomarina minuta</name>
    <dbReference type="NCBI Taxonomy" id="1389454"/>
    <lineage>
        <taxon>Bacteria</taxon>
        <taxon>Bacillati</taxon>
        <taxon>Actinomycetota</taxon>
        <taxon>Actinomycetes</taxon>
        <taxon>Candidatus Actinomarinidae</taxon>
        <taxon>Candidatus Actinomarinales</taxon>
        <taxon>Candidatus Actinomarineae</taxon>
        <taxon>Candidatus Actinomarinaceae</taxon>
        <taxon>Candidatus Actinomarina</taxon>
    </lineage>
</organism>
<dbReference type="SUPFAM" id="SSF56037">
    <property type="entry name" value="PheT/TilS domain"/>
    <property type="match status" value="1"/>
</dbReference>
<comment type="subcellular location">
    <subcellularLocation>
        <location evidence="1 8">Cytoplasm</location>
    </subcellularLocation>
</comment>
<comment type="catalytic activity">
    <reaction evidence="7 8">
        <text>cytidine(34) in tRNA(Ile2) + L-lysine + ATP = lysidine(34) in tRNA(Ile2) + AMP + diphosphate + H(+)</text>
        <dbReference type="Rhea" id="RHEA:43744"/>
        <dbReference type="Rhea" id="RHEA-COMP:10625"/>
        <dbReference type="Rhea" id="RHEA-COMP:10670"/>
        <dbReference type="ChEBI" id="CHEBI:15378"/>
        <dbReference type="ChEBI" id="CHEBI:30616"/>
        <dbReference type="ChEBI" id="CHEBI:32551"/>
        <dbReference type="ChEBI" id="CHEBI:33019"/>
        <dbReference type="ChEBI" id="CHEBI:82748"/>
        <dbReference type="ChEBI" id="CHEBI:83665"/>
        <dbReference type="ChEBI" id="CHEBI:456215"/>
        <dbReference type="EC" id="6.3.4.19"/>
    </reaction>
</comment>
<dbReference type="InterPro" id="IPR012094">
    <property type="entry name" value="tRNA_Ile_lys_synt"/>
</dbReference>
<dbReference type="Pfam" id="PF11734">
    <property type="entry name" value="TilS_C"/>
    <property type="match status" value="1"/>
</dbReference>
<feature type="domain" description="Lysidine-tRNA(Ile) synthetase C-terminal" evidence="10">
    <location>
        <begin position="347"/>
        <end position="398"/>
    </location>
</feature>
<dbReference type="SUPFAM" id="SSF52402">
    <property type="entry name" value="Adenine nucleotide alpha hydrolases-like"/>
    <property type="match status" value="1"/>
</dbReference>
<keyword evidence="6 8" id="KW-0067">ATP-binding</keyword>
<name>S5DJ02_9ACTN</name>
<evidence type="ECO:0000313" key="11">
    <source>
        <dbReference type="EMBL" id="AGQ18751.1"/>
    </source>
</evidence>
<dbReference type="PANTHER" id="PTHR43033:SF1">
    <property type="entry name" value="TRNA(ILE)-LYSIDINE SYNTHASE-RELATED"/>
    <property type="match status" value="1"/>
</dbReference>
<dbReference type="PANTHER" id="PTHR43033">
    <property type="entry name" value="TRNA(ILE)-LYSIDINE SYNTHASE-RELATED"/>
    <property type="match status" value="1"/>
</dbReference>